<keyword evidence="3" id="KW-1185">Reference proteome</keyword>
<evidence type="ECO:0000256" key="1">
    <source>
        <dbReference type="SAM" id="MobiDB-lite"/>
    </source>
</evidence>
<dbReference type="Proteomes" id="UP000366051">
    <property type="component" value="Chromosome"/>
</dbReference>
<dbReference type="AlphaFoldDB" id="A0A5Q2N648"/>
<accession>A0A5Q2N648</accession>
<reference evidence="3" key="1">
    <citation type="submission" date="2019-11" db="EMBL/GenBank/DDBJ databases">
        <title>Genome sequence of Heliorestis convoluta strain HH, an alkaliphilic and minimalistic phototrophic bacterium from a soda lake in Egypt.</title>
        <authorList>
            <person name="Dewey E.D."/>
            <person name="Stokes L.M."/>
            <person name="Burchell B.M."/>
            <person name="Shaffer K.N."/>
            <person name="Huntington A.M."/>
            <person name="Baker J.M."/>
            <person name="Nadendla S."/>
            <person name="Giglio M.G."/>
            <person name="Touchman J.W."/>
            <person name="Blankenship R.E."/>
            <person name="Madigan M.T."/>
            <person name="Sattley W.M."/>
        </authorList>
    </citation>
    <scope>NUCLEOTIDE SEQUENCE [LARGE SCALE GENOMIC DNA]</scope>
    <source>
        <strain evidence="3">HH</strain>
    </source>
</reference>
<protein>
    <submittedName>
        <fullName evidence="2">Uncharacterized protein</fullName>
    </submittedName>
</protein>
<evidence type="ECO:0000313" key="3">
    <source>
        <dbReference type="Proteomes" id="UP000366051"/>
    </source>
</evidence>
<sequence>MSLYEKYRLPNLPNGKIKSKEKGGVDNDHCDEPRGIG</sequence>
<name>A0A5Q2N648_9FIRM</name>
<dbReference type="EMBL" id="CP045875">
    <property type="protein sequence ID" value="QGG47730.1"/>
    <property type="molecule type" value="Genomic_DNA"/>
</dbReference>
<organism evidence="2 3">
    <name type="scientific">Heliorestis convoluta</name>
    <dbReference type="NCBI Taxonomy" id="356322"/>
    <lineage>
        <taxon>Bacteria</taxon>
        <taxon>Bacillati</taxon>
        <taxon>Bacillota</taxon>
        <taxon>Clostridia</taxon>
        <taxon>Eubacteriales</taxon>
        <taxon>Heliobacteriaceae</taxon>
        <taxon>Heliorestis</taxon>
    </lineage>
</organism>
<feature type="region of interest" description="Disordered" evidence="1">
    <location>
        <begin position="1"/>
        <end position="37"/>
    </location>
</feature>
<gene>
    <name evidence="2" type="ORF">FTV88_1631</name>
</gene>
<proteinExistence type="predicted"/>
<dbReference type="KEGG" id="hcv:FTV88_1631"/>
<feature type="compositionally biased region" description="Basic and acidic residues" evidence="1">
    <location>
        <begin position="18"/>
        <end position="37"/>
    </location>
</feature>
<evidence type="ECO:0000313" key="2">
    <source>
        <dbReference type="EMBL" id="QGG47730.1"/>
    </source>
</evidence>